<keyword evidence="1 3" id="KW-0378">Hydrolase</keyword>
<sequence length="279" mass="28415">MPDPALALPDDLETALARLAGGAGASPEAADGPVLVASDFDGVVARLVDKPDESRPTASAGAALARLAAGSPDRVRLALVSGRRLDDLARVSRVPAGTLLVGSHGAEQGRVTGEGLEHTPVALSADEADRLENLTTAFEEVAGTAEGAWVEHKPTAAVLHVRLAGPEDTVRATAEAVAASESLGLPPMRGKDVVETGVVATSKGQALEALRAETGARAVFYMGDDVTDERAFAVLHDGDVSVRVGPGETVARHRVADPDEAALVLTRLADLLTGASAPG</sequence>
<keyword evidence="3" id="KW-0479">Metal-binding</keyword>
<protein>
    <recommendedName>
        <fullName evidence="3">Trehalose 6-phosphate phosphatase</fullName>
        <ecNumber evidence="3">3.1.3.12</ecNumber>
    </recommendedName>
</protein>
<dbReference type="InterPro" id="IPR044651">
    <property type="entry name" value="OTSB-like"/>
</dbReference>
<name>A0A2A9EGJ2_9MICO</name>
<dbReference type="InterPro" id="IPR023214">
    <property type="entry name" value="HAD_sf"/>
</dbReference>
<evidence type="ECO:0000313" key="4">
    <source>
        <dbReference type="EMBL" id="PFG37352.1"/>
    </source>
</evidence>
<organism evidence="4 5">
    <name type="scientific">Flavimobilis soli</name>
    <dbReference type="NCBI Taxonomy" id="442709"/>
    <lineage>
        <taxon>Bacteria</taxon>
        <taxon>Bacillati</taxon>
        <taxon>Actinomycetota</taxon>
        <taxon>Actinomycetes</taxon>
        <taxon>Micrococcales</taxon>
        <taxon>Jonesiaceae</taxon>
        <taxon>Flavimobilis</taxon>
    </lineage>
</organism>
<dbReference type="NCBIfam" id="TIGR00685">
    <property type="entry name" value="T6PP"/>
    <property type="match status" value="1"/>
</dbReference>
<dbReference type="UniPathway" id="UPA00299"/>
<accession>A0A2A9EGJ2</accession>
<reference evidence="4 5" key="1">
    <citation type="submission" date="2017-10" db="EMBL/GenBank/DDBJ databases">
        <title>Sequencing the genomes of 1000 actinobacteria strains.</title>
        <authorList>
            <person name="Klenk H.-P."/>
        </authorList>
    </citation>
    <scope>NUCLEOTIDE SEQUENCE [LARGE SCALE GENOMIC DNA]</scope>
    <source>
        <strain evidence="4 5">DSM 21574</strain>
    </source>
</reference>
<dbReference type="GO" id="GO:0004805">
    <property type="term" value="F:trehalose-phosphatase activity"/>
    <property type="evidence" value="ECO:0007669"/>
    <property type="project" value="UniProtKB-EC"/>
</dbReference>
<dbReference type="Pfam" id="PF02358">
    <property type="entry name" value="Trehalose_PPase"/>
    <property type="match status" value="1"/>
</dbReference>
<dbReference type="Gene3D" id="3.30.70.1020">
    <property type="entry name" value="Trehalose-6-phosphate phosphatase related protein, domain 2"/>
    <property type="match status" value="1"/>
</dbReference>
<dbReference type="PANTHER" id="PTHR43768">
    <property type="entry name" value="TREHALOSE 6-PHOSPHATE PHOSPHATASE"/>
    <property type="match status" value="1"/>
</dbReference>
<evidence type="ECO:0000313" key="5">
    <source>
        <dbReference type="Proteomes" id="UP000221394"/>
    </source>
</evidence>
<comment type="cofactor">
    <cofactor evidence="3">
        <name>Mg(2+)</name>
        <dbReference type="ChEBI" id="CHEBI:18420"/>
    </cofactor>
</comment>
<dbReference type="InterPro" id="IPR003337">
    <property type="entry name" value="Trehalose_PPase"/>
</dbReference>
<dbReference type="EC" id="3.1.3.12" evidence="3"/>
<comment type="caution">
    <text evidence="4">The sequence shown here is derived from an EMBL/GenBank/DDBJ whole genome shotgun (WGS) entry which is preliminary data.</text>
</comment>
<dbReference type="SUPFAM" id="SSF56784">
    <property type="entry name" value="HAD-like"/>
    <property type="match status" value="1"/>
</dbReference>
<dbReference type="AlphaFoldDB" id="A0A2A9EGJ2"/>
<dbReference type="GO" id="GO:0005992">
    <property type="term" value="P:trehalose biosynthetic process"/>
    <property type="evidence" value="ECO:0007669"/>
    <property type="project" value="UniProtKB-UniPathway"/>
</dbReference>
<comment type="function">
    <text evidence="2 3">Removes the phosphate from trehalose 6-phosphate to produce free trehalose.</text>
</comment>
<comment type="catalytic activity">
    <reaction evidence="3">
        <text>alpha,alpha-trehalose 6-phosphate + H2O = alpha,alpha-trehalose + phosphate</text>
        <dbReference type="Rhea" id="RHEA:23420"/>
        <dbReference type="ChEBI" id="CHEBI:15377"/>
        <dbReference type="ChEBI" id="CHEBI:16551"/>
        <dbReference type="ChEBI" id="CHEBI:43474"/>
        <dbReference type="ChEBI" id="CHEBI:58429"/>
        <dbReference type="EC" id="3.1.3.12"/>
    </reaction>
</comment>
<comment type="pathway">
    <text evidence="3">Glycan biosynthesis; trehalose biosynthesis.</text>
</comment>
<dbReference type="InterPro" id="IPR036412">
    <property type="entry name" value="HAD-like_sf"/>
</dbReference>
<dbReference type="PANTHER" id="PTHR43768:SF3">
    <property type="entry name" value="TREHALOSE 6-PHOSPHATE PHOSPHATASE"/>
    <property type="match status" value="1"/>
</dbReference>
<dbReference type="Gene3D" id="3.40.50.1000">
    <property type="entry name" value="HAD superfamily/HAD-like"/>
    <property type="match status" value="1"/>
</dbReference>
<comment type="similarity">
    <text evidence="3">Belongs to the trehalose phosphatase family.</text>
</comment>
<dbReference type="RefSeq" id="WP_245854765.1">
    <property type="nucleotide sequence ID" value="NZ_PDJH01000001.1"/>
</dbReference>
<evidence type="ECO:0000256" key="1">
    <source>
        <dbReference type="ARBA" id="ARBA00022801"/>
    </source>
</evidence>
<dbReference type="Proteomes" id="UP000221394">
    <property type="component" value="Unassembled WGS sequence"/>
</dbReference>
<evidence type="ECO:0000256" key="2">
    <source>
        <dbReference type="ARBA" id="ARBA00024179"/>
    </source>
</evidence>
<evidence type="ECO:0000256" key="3">
    <source>
        <dbReference type="RuleBase" id="RU361117"/>
    </source>
</evidence>
<keyword evidence="3" id="KW-0460">Magnesium</keyword>
<dbReference type="EMBL" id="PDJH01000001">
    <property type="protein sequence ID" value="PFG37352.1"/>
    <property type="molecule type" value="Genomic_DNA"/>
</dbReference>
<dbReference type="GO" id="GO:0046872">
    <property type="term" value="F:metal ion binding"/>
    <property type="evidence" value="ECO:0007669"/>
    <property type="project" value="UniProtKB-KW"/>
</dbReference>
<gene>
    <name evidence="4" type="ORF">ATL41_2110</name>
</gene>
<keyword evidence="5" id="KW-1185">Reference proteome</keyword>
<proteinExistence type="inferred from homology"/>